<sequence length="166" mass="17745">MTASESGPDVSTRIQDLIAVIETARAVPLSASCVIHRGDVLEVLDSVRMDLPTELVQAREILVARDAIIADGRLAAEQLIGHAREEAARLVEETEIVVMANERANALLAAADEEAAAIKAEAESYVDGRLATLEVILNKTMDAVARGRSRLAGEKESDVLGEPSFE</sequence>
<accession>A0A1J5Q6P5</accession>
<dbReference type="EMBL" id="MLJW01002132">
    <property type="protein sequence ID" value="OIQ75548.1"/>
    <property type="molecule type" value="Genomic_DNA"/>
</dbReference>
<reference evidence="1" key="1">
    <citation type="submission" date="2016-10" db="EMBL/GenBank/DDBJ databases">
        <title>Sequence of Gallionella enrichment culture.</title>
        <authorList>
            <person name="Poehlein A."/>
            <person name="Muehling M."/>
            <person name="Daniel R."/>
        </authorList>
    </citation>
    <scope>NUCLEOTIDE SEQUENCE</scope>
</reference>
<evidence type="ECO:0000313" key="1">
    <source>
        <dbReference type="EMBL" id="OIQ75548.1"/>
    </source>
</evidence>
<proteinExistence type="predicted"/>
<dbReference type="AlphaFoldDB" id="A0A1J5Q6P5"/>
<protein>
    <recommendedName>
        <fullName evidence="2">ATP synthase subunit B/B</fullName>
    </recommendedName>
</protein>
<evidence type="ECO:0008006" key="2">
    <source>
        <dbReference type="Google" id="ProtNLM"/>
    </source>
</evidence>
<name>A0A1J5Q6P5_9ZZZZ</name>
<comment type="caution">
    <text evidence="1">The sequence shown here is derived from an EMBL/GenBank/DDBJ whole genome shotgun (WGS) entry which is preliminary data.</text>
</comment>
<organism evidence="1">
    <name type="scientific">mine drainage metagenome</name>
    <dbReference type="NCBI Taxonomy" id="410659"/>
    <lineage>
        <taxon>unclassified sequences</taxon>
        <taxon>metagenomes</taxon>
        <taxon>ecological metagenomes</taxon>
    </lineage>
</organism>
<gene>
    <name evidence="1" type="ORF">GALL_427810</name>
</gene>